<keyword evidence="2" id="KW-1185">Reference proteome</keyword>
<dbReference type="AlphaFoldDB" id="A0A7Z9DWX1"/>
<evidence type="ECO:0000313" key="2">
    <source>
        <dbReference type="Proteomes" id="UP000182190"/>
    </source>
</evidence>
<accession>A0A7Z9DWX1</accession>
<sequence length="175" mass="20566">MTAFQLNLFQPDVSADLSDNLPFERGEMVNAYALSIGEILRRVLGNEYWYNFEFPLQLLCNKGEHTFLPKELWQFWVKSRLDITVMSTKLGENCRKACLLVECQSPFHDWPDAQQRDRMKANIIRPTGIPLIYARYADYPRILRFWTDSAEEVFYNPFTGDGWEALTRLIKNQCL</sequence>
<dbReference type="EMBL" id="CZCS02000009">
    <property type="protein sequence ID" value="VXD13213.1"/>
    <property type="molecule type" value="Genomic_DNA"/>
</dbReference>
<proteinExistence type="predicted"/>
<protein>
    <recommendedName>
        <fullName evidence="3">DUF2726 domain-containing protein</fullName>
    </recommendedName>
</protein>
<gene>
    <name evidence="1" type="ORF">PL9631_1060349</name>
</gene>
<dbReference type="Proteomes" id="UP000182190">
    <property type="component" value="Unassembled WGS sequence"/>
</dbReference>
<name>A0A7Z9DWX1_9CYAN</name>
<organism evidence="1 2">
    <name type="scientific">Planktothrix paucivesiculata PCC 9631</name>
    <dbReference type="NCBI Taxonomy" id="671071"/>
    <lineage>
        <taxon>Bacteria</taxon>
        <taxon>Bacillati</taxon>
        <taxon>Cyanobacteriota</taxon>
        <taxon>Cyanophyceae</taxon>
        <taxon>Oscillatoriophycideae</taxon>
        <taxon>Oscillatoriales</taxon>
        <taxon>Microcoleaceae</taxon>
        <taxon>Planktothrix</taxon>
    </lineage>
</organism>
<evidence type="ECO:0008006" key="3">
    <source>
        <dbReference type="Google" id="ProtNLM"/>
    </source>
</evidence>
<dbReference type="RefSeq" id="WP_083624194.1">
    <property type="nucleotide sequence ID" value="NZ_LR735026.1"/>
</dbReference>
<comment type="caution">
    <text evidence="1">The sequence shown here is derived from an EMBL/GenBank/DDBJ whole genome shotgun (WGS) entry which is preliminary data.</text>
</comment>
<reference evidence="1" key="1">
    <citation type="submission" date="2019-10" db="EMBL/GenBank/DDBJ databases">
        <authorList>
            <consortium name="Genoscope - CEA"/>
            <person name="William W."/>
        </authorList>
    </citation>
    <scope>NUCLEOTIDE SEQUENCE [LARGE SCALE GENOMIC DNA]</scope>
    <source>
        <strain evidence="1">BBR_PRJEB10994</strain>
    </source>
</reference>
<dbReference type="OrthoDB" id="454329at2"/>
<evidence type="ECO:0000313" key="1">
    <source>
        <dbReference type="EMBL" id="VXD13213.1"/>
    </source>
</evidence>